<accession>A0A6J6UXB4</accession>
<dbReference type="AlphaFoldDB" id="A0A6J6UXB4"/>
<feature type="domain" description="PASTA" evidence="9">
    <location>
        <begin position="505"/>
        <end position="571"/>
    </location>
</feature>
<feature type="domain" description="PASTA" evidence="9">
    <location>
        <begin position="371"/>
        <end position="437"/>
    </location>
</feature>
<keyword evidence="7" id="KW-0472">Membrane</keyword>
<dbReference type="InterPro" id="IPR011009">
    <property type="entry name" value="Kinase-like_dom_sf"/>
</dbReference>
<dbReference type="SMART" id="SM00740">
    <property type="entry name" value="PASTA"/>
    <property type="match status" value="4"/>
</dbReference>
<evidence type="ECO:0000256" key="4">
    <source>
        <dbReference type="ARBA" id="ARBA00022741"/>
    </source>
</evidence>
<feature type="transmembrane region" description="Helical" evidence="7">
    <location>
        <begin position="337"/>
        <end position="357"/>
    </location>
</feature>
<dbReference type="GO" id="GO:0005524">
    <property type="term" value="F:ATP binding"/>
    <property type="evidence" value="ECO:0007669"/>
    <property type="project" value="UniProtKB-KW"/>
</dbReference>
<feature type="domain" description="PASTA" evidence="9">
    <location>
        <begin position="572"/>
        <end position="640"/>
    </location>
</feature>
<dbReference type="Pfam" id="PF00069">
    <property type="entry name" value="Pkinase"/>
    <property type="match status" value="1"/>
</dbReference>
<dbReference type="EMBL" id="CAEZYR010000120">
    <property type="protein sequence ID" value="CAB4763319.1"/>
    <property type="molecule type" value="Genomic_DNA"/>
</dbReference>
<evidence type="ECO:0000256" key="5">
    <source>
        <dbReference type="ARBA" id="ARBA00022777"/>
    </source>
</evidence>
<name>A0A6J6UXB4_9ZZZZ</name>
<evidence type="ECO:0000256" key="1">
    <source>
        <dbReference type="ARBA" id="ARBA00022527"/>
    </source>
</evidence>
<evidence type="ECO:0000259" key="9">
    <source>
        <dbReference type="PROSITE" id="PS51178"/>
    </source>
</evidence>
<keyword evidence="1" id="KW-0723">Serine/threonine-protein kinase</keyword>
<dbReference type="Gene3D" id="3.30.200.20">
    <property type="entry name" value="Phosphorylase Kinase, domain 1"/>
    <property type="match status" value="1"/>
</dbReference>
<dbReference type="CDD" id="cd06577">
    <property type="entry name" value="PASTA_pknB"/>
    <property type="match status" value="4"/>
</dbReference>
<dbReference type="SUPFAM" id="SSF56112">
    <property type="entry name" value="Protein kinase-like (PK-like)"/>
    <property type="match status" value="1"/>
</dbReference>
<evidence type="ECO:0000259" key="8">
    <source>
        <dbReference type="PROSITE" id="PS50011"/>
    </source>
</evidence>
<dbReference type="CDD" id="cd14014">
    <property type="entry name" value="STKc_PknB_like"/>
    <property type="match status" value="1"/>
</dbReference>
<dbReference type="InterPro" id="IPR000719">
    <property type="entry name" value="Prot_kinase_dom"/>
</dbReference>
<evidence type="ECO:0000313" key="11">
    <source>
        <dbReference type="EMBL" id="CAB4933360.1"/>
    </source>
</evidence>
<reference evidence="10" key="1">
    <citation type="submission" date="2020-05" db="EMBL/GenBank/DDBJ databases">
        <authorList>
            <person name="Chiriac C."/>
            <person name="Salcher M."/>
            <person name="Ghai R."/>
            <person name="Kavagutti S V."/>
        </authorList>
    </citation>
    <scope>NUCLEOTIDE SEQUENCE</scope>
</reference>
<keyword evidence="2" id="KW-0808">Transferase</keyword>
<dbReference type="PANTHER" id="PTHR43289">
    <property type="entry name" value="MITOGEN-ACTIVATED PROTEIN KINASE KINASE KINASE 20-RELATED"/>
    <property type="match status" value="1"/>
</dbReference>
<dbReference type="PANTHER" id="PTHR43289:SF6">
    <property type="entry name" value="SERINE_THREONINE-PROTEIN KINASE NEKL-3"/>
    <property type="match status" value="1"/>
</dbReference>
<dbReference type="SMART" id="SM00220">
    <property type="entry name" value="S_TKc"/>
    <property type="match status" value="1"/>
</dbReference>
<organism evidence="10">
    <name type="scientific">freshwater metagenome</name>
    <dbReference type="NCBI Taxonomy" id="449393"/>
    <lineage>
        <taxon>unclassified sequences</taxon>
        <taxon>metagenomes</taxon>
        <taxon>ecological metagenomes</taxon>
    </lineage>
</organism>
<evidence type="ECO:0000256" key="2">
    <source>
        <dbReference type="ARBA" id="ARBA00022679"/>
    </source>
</evidence>
<dbReference type="Gene3D" id="1.10.510.10">
    <property type="entry name" value="Transferase(Phosphotransferase) domain 1"/>
    <property type="match status" value="1"/>
</dbReference>
<dbReference type="Gene3D" id="3.30.10.20">
    <property type="match status" value="4"/>
</dbReference>
<sequence>MSDASPTVFNGRYALQRQLARGGMADVFLARDELLDRPVAVKVLFPEFASDPAFVERFRREAQAAANLNHPNIVGVYDWGQEGGTYFIVMEYIEGRSLADIIRAEGPIEPDRAAEITADVAAALSFAHRNGLVHRDVKPGNVLVTPDGQVKVADFGIATAANAGDANLTKTGLVMGTATYFSPEQAQGKPVDPRSDLYSLGVVLYEMLAGEPPFRGDSPVAIAYQHVQEPPPGLRARGVPVNGPLEAITMKLLAKNPAHRYPAADDLRADMRRYREGMHKLAAATPAAVVGANPPVMADRPSAPATTAMPSTAALPYPDTAYFEPPRRIGSGARTGVFAVLIVLVLVVLAAIFLLLLTDSGGDGGGGQTPVVSAVPVPNLIGKAQAEAEAQLKGIGLTSTVELKDNADVEPGKVFAQTPVGGNKVASGTQVVLTVSKGKTANPMPQVIGLQVAAAEALLRGQFQLDVALVPELKSTRPEGEVLTQNVVSGATVQVGSKVILTYSAPEAVVIPDVAGATAATASANLTASGFEVVSVDEASDTVELGRAIRTDPVAGTKAKAKSKVTLFVSSGLPKVLVPEVIGLGTDGANRAITDAGLKFEVRFQDVLAGSAQVNKVIAQSVTANTQVTKGSTVIVTIGRVLAVTTTTTTPGATTTTSRP</sequence>
<feature type="domain" description="Protein kinase" evidence="8">
    <location>
        <begin position="13"/>
        <end position="282"/>
    </location>
</feature>
<gene>
    <name evidence="10" type="ORF">UFOPK2754_02556</name>
    <name evidence="11" type="ORF">UFOPK3543_02800</name>
</gene>
<dbReference type="PROSITE" id="PS00108">
    <property type="entry name" value="PROTEIN_KINASE_ST"/>
    <property type="match status" value="1"/>
</dbReference>
<dbReference type="InterPro" id="IPR008271">
    <property type="entry name" value="Ser/Thr_kinase_AS"/>
</dbReference>
<keyword evidence="7" id="KW-0812">Transmembrane</keyword>
<evidence type="ECO:0000256" key="3">
    <source>
        <dbReference type="ARBA" id="ARBA00022737"/>
    </source>
</evidence>
<dbReference type="FunFam" id="1.10.510.10:FF:000021">
    <property type="entry name" value="Serine/threonine protein kinase"/>
    <property type="match status" value="1"/>
</dbReference>
<dbReference type="Pfam" id="PF03793">
    <property type="entry name" value="PASTA"/>
    <property type="match status" value="4"/>
</dbReference>
<dbReference type="PROSITE" id="PS51178">
    <property type="entry name" value="PASTA"/>
    <property type="match status" value="3"/>
</dbReference>
<dbReference type="GO" id="GO:0004674">
    <property type="term" value="F:protein serine/threonine kinase activity"/>
    <property type="evidence" value="ECO:0007669"/>
    <property type="project" value="UniProtKB-KW"/>
</dbReference>
<evidence type="ECO:0000256" key="7">
    <source>
        <dbReference type="SAM" id="Phobius"/>
    </source>
</evidence>
<keyword evidence="4" id="KW-0547">Nucleotide-binding</keyword>
<dbReference type="NCBIfam" id="NF033483">
    <property type="entry name" value="PknB_PASTA_kin"/>
    <property type="match status" value="1"/>
</dbReference>
<dbReference type="EMBL" id="CAFBMH010000158">
    <property type="protein sequence ID" value="CAB4933360.1"/>
    <property type="molecule type" value="Genomic_DNA"/>
</dbReference>
<dbReference type="FunFam" id="3.30.200.20:FF:000035">
    <property type="entry name" value="Serine/threonine protein kinase Stk1"/>
    <property type="match status" value="1"/>
</dbReference>
<evidence type="ECO:0000256" key="6">
    <source>
        <dbReference type="ARBA" id="ARBA00022840"/>
    </source>
</evidence>
<dbReference type="InterPro" id="IPR005543">
    <property type="entry name" value="PASTA_dom"/>
</dbReference>
<keyword evidence="3" id="KW-0677">Repeat</keyword>
<keyword evidence="5" id="KW-0418">Kinase</keyword>
<protein>
    <submittedName>
        <fullName evidence="10">Unannotated protein</fullName>
    </submittedName>
</protein>
<keyword evidence="6" id="KW-0067">ATP-binding</keyword>
<dbReference type="PROSITE" id="PS50011">
    <property type="entry name" value="PROTEIN_KINASE_DOM"/>
    <property type="match status" value="1"/>
</dbReference>
<keyword evidence="7" id="KW-1133">Transmembrane helix</keyword>
<evidence type="ECO:0000313" key="10">
    <source>
        <dbReference type="EMBL" id="CAB4763319.1"/>
    </source>
</evidence>
<proteinExistence type="predicted"/>